<dbReference type="SUPFAM" id="SSF56281">
    <property type="entry name" value="Metallo-hydrolase/oxidoreductase"/>
    <property type="match status" value="1"/>
</dbReference>
<name>A0ABP9H2U2_9ACTN</name>
<dbReference type="Pfam" id="PF00753">
    <property type="entry name" value="Lactamase_B"/>
    <property type="match status" value="1"/>
</dbReference>
<evidence type="ECO:0000259" key="1">
    <source>
        <dbReference type="SMART" id="SM00849"/>
    </source>
</evidence>
<dbReference type="SMART" id="SM00849">
    <property type="entry name" value="Lactamase_B"/>
    <property type="match status" value="1"/>
</dbReference>
<keyword evidence="3" id="KW-1185">Reference proteome</keyword>
<dbReference type="Proteomes" id="UP001500466">
    <property type="component" value="Unassembled WGS sequence"/>
</dbReference>
<reference evidence="3" key="1">
    <citation type="journal article" date="2019" name="Int. J. Syst. Evol. Microbiol.">
        <title>The Global Catalogue of Microorganisms (GCM) 10K type strain sequencing project: providing services to taxonomists for standard genome sequencing and annotation.</title>
        <authorList>
            <consortium name="The Broad Institute Genomics Platform"/>
            <consortium name="The Broad Institute Genome Sequencing Center for Infectious Disease"/>
            <person name="Wu L."/>
            <person name="Ma J."/>
        </authorList>
    </citation>
    <scope>NUCLEOTIDE SEQUENCE [LARGE SCALE GENOMIC DNA]</scope>
    <source>
        <strain evidence="3">JCM 17986</strain>
    </source>
</reference>
<evidence type="ECO:0000313" key="3">
    <source>
        <dbReference type="Proteomes" id="UP001500466"/>
    </source>
</evidence>
<dbReference type="CDD" id="cd16282">
    <property type="entry name" value="metallo-hydrolase-like_MBL-fold"/>
    <property type="match status" value="1"/>
</dbReference>
<dbReference type="InterPro" id="IPR050855">
    <property type="entry name" value="NDM-1-like"/>
</dbReference>
<dbReference type="PANTHER" id="PTHR42951:SF4">
    <property type="entry name" value="ACYL-COENZYME A THIOESTERASE MBLAC2"/>
    <property type="match status" value="1"/>
</dbReference>
<organism evidence="2 3">
    <name type="scientific">Yinghuangia aomiensis</name>
    <dbReference type="NCBI Taxonomy" id="676205"/>
    <lineage>
        <taxon>Bacteria</taxon>
        <taxon>Bacillati</taxon>
        <taxon>Actinomycetota</taxon>
        <taxon>Actinomycetes</taxon>
        <taxon>Kitasatosporales</taxon>
        <taxon>Streptomycetaceae</taxon>
        <taxon>Yinghuangia</taxon>
    </lineage>
</organism>
<dbReference type="InterPro" id="IPR001279">
    <property type="entry name" value="Metallo-B-lactamas"/>
</dbReference>
<sequence length="311" mass="33793">MSGLVRRRLSAHVYAAEQTRPGMGMSNSGLITAGGGLVVDTLFDLALTRDLAKLYADVHPASPRRIVNTHHNGDHCWGNQLFPGAEIIAHRGCADRFSATAPAHLDAIRRMTDPPEHLRDLHEELAPFDFTGVELAPPTTVVDGDTVLDLDGIRVDLIYAGPAHTEGDLAVHVPDEGVALLGDLLFHGCAPVGWEGSTAQWIAALRRIEALEPEHVVPGHGPVCGVEGVRVQREYLEDVQALAREAWAAGKPVLDCCRGLERGPYAAWDEPWRAAANVHRVYRECEGAAWDAPYDTAAVLRDTRALRALWS</sequence>
<gene>
    <name evidence="2" type="ORF">GCM10023205_20290</name>
</gene>
<evidence type="ECO:0000313" key="2">
    <source>
        <dbReference type="EMBL" id="GAA4957794.1"/>
    </source>
</evidence>
<dbReference type="EMBL" id="BAABHS010000006">
    <property type="protein sequence ID" value="GAA4957794.1"/>
    <property type="molecule type" value="Genomic_DNA"/>
</dbReference>
<dbReference type="RefSeq" id="WP_345675023.1">
    <property type="nucleotide sequence ID" value="NZ_BAABHS010000006.1"/>
</dbReference>
<dbReference type="Gene3D" id="3.60.15.10">
    <property type="entry name" value="Ribonuclease Z/Hydroxyacylglutathione hydrolase-like"/>
    <property type="match status" value="1"/>
</dbReference>
<feature type="domain" description="Metallo-beta-lactamase" evidence="1">
    <location>
        <begin position="25"/>
        <end position="220"/>
    </location>
</feature>
<dbReference type="InterPro" id="IPR036866">
    <property type="entry name" value="RibonucZ/Hydroxyglut_hydro"/>
</dbReference>
<dbReference type="PANTHER" id="PTHR42951">
    <property type="entry name" value="METALLO-BETA-LACTAMASE DOMAIN-CONTAINING"/>
    <property type="match status" value="1"/>
</dbReference>
<protein>
    <recommendedName>
        <fullName evidence="1">Metallo-beta-lactamase domain-containing protein</fullName>
    </recommendedName>
</protein>
<accession>A0ABP9H2U2</accession>
<proteinExistence type="predicted"/>
<comment type="caution">
    <text evidence="2">The sequence shown here is derived from an EMBL/GenBank/DDBJ whole genome shotgun (WGS) entry which is preliminary data.</text>
</comment>